<feature type="coiled-coil region" evidence="10">
    <location>
        <begin position="91"/>
        <end position="275"/>
    </location>
</feature>
<comment type="caution">
    <text evidence="11">The sequence shown here is derived from an EMBL/GenBank/DDBJ whole genome shotgun (WGS) entry which is preliminary data.</text>
</comment>
<accession>A0AB34GP53</accession>
<reference evidence="11 12" key="1">
    <citation type="submission" date="2022-11" db="EMBL/GenBank/DDBJ databases">
        <title>Whole genome sequence of Eschrichtius robustus ER-17-0199.</title>
        <authorList>
            <person name="Bruniche-Olsen A."/>
            <person name="Black A.N."/>
            <person name="Fields C.J."/>
            <person name="Walden K."/>
            <person name="Dewoody J.A."/>
        </authorList>
    </citation>
    <scope>NUCLEOTIDE SEQUENCE [LARGE SCALE GENOMIC DNA]</scope>
    <source>
        <strain evidence="11">ER-17-0199</strain>
        <tissue evidence="11">Blubber</tissue>
    </source>
</reference>
<evidence type="ECO:0000256" key="3">
    <source>
        <dbReference type="ARBA" id="ARBA00010171"/>
    </source>
</evidence>
<dbReference type="GO" id="GO:0005524">
    <property type="term" value="F:ATP binding"/>
    <property type="evidence" value="ECO:0007669"/>
    <property type="project" value="UniProtKB-KW"/>
</dbReference>
<keyword evidence="8 10" id="KW-0175">Coiled coil</keyword>
<dbReference type="GO" id="GO:0000724">
    <property type="term" value="P:double-strand break repair via homologous recombination"/>
    <property type="evidence" value="ECO:0007669"/>
    <property type="project" value="TreeGrafter"/>
</dbReference>
<dbReference type="Proteomes" id="UP001159641">
    <property type="component" value="Unassembled WGS sequence"/>
</dbReference>
<feature type="coiled-coil region" evidence="10">
    <location>
        <begin position="487"/>
        <end position="674"/>
    </location>
</feature>
<sequence length="844" mass="100498">MSMEIFGETAFQVEESVNAKTLKWYLESLDCIEQEKDKVGEFAKLSKIELLEATEKSIGPPEMHKYHCELKNFREKEKQLETSCKEKTEYLEKMIQRNERYKQDVERFYERKRHLDLIEMLEAKRPWVEYENVRQEYEEVKLARDRAKDEVRKLKEGQIPITQRIEETERQRHNLEARIKEKATDIKETSQKCKQKQDVIERKDKHIEALQQALTVKQNEEHDRQRRISNTRKMIEDLQSELKTTENCENLQPQIDAITNDLRRVQDEKALCEGEIIDKHRERETLEKEKKSVDDHIVRFDNLMNQKEDKLRQRYRDTYDAVLWLRNNRDKFKQRVCEPIMLTVRNLFILVVSVSFIIVIIVHDHKKLRVNAVIAPKSSYADKAPSRPLNELKQYGFFSYLRELFDAPDPVMSYLCCQYHIHEVPVGTERTRERIERVIQETRLKQIYTAEEKFVVKTSFYSNKVISSNTSLKVAQFLTVTVDLEQRRHLEEQLKEINRKLQAVESALTALRETNKHLEHKDNELRQKKKELLERNTKKRQLEQKISSKLGSLKLMEQDTCNLEEEERKASTKIKEINVQKAKLVTELTNLIKQHFIELDENRQRLLQKCKELMKRARQVCNLGAEQTVPQEYQTVVEEYTKREEEIEQLTEELKIKKVELDKYRENISQVKERWLNPLKELVEKINEKFSNFFSSMQCAGEIDLHTENEEDYDKYGIRIRVKFRSSTQLHELTPHHQSGGERSVSTMLYLMALQELNRCPFRVVDEINQGMDPINERRVFEMVVNTACKENTSQYFFITPKVGPMCHNHGGHVLQLLKLVHLEPVLCNKRSHCNEKPVHRNEE</sequence>
<evidence type="ECO:0000256" key="6">
    <source>
        <dbReference type="ARBA" id="ARBA00022741"/>
    </source>
</evidence>
<evidence type="ECO:0000313" key="11">
    <source>
        <dbReference type="EMBL" id="KAJ8782327.1"/>
    </source>
</evidence>
<name>A0AB34GP53_ESCRO</name>
<comment type="similarity">
    <text evidence="3">Belongs to the SMC family. SMC5 subfamily.</text>
</comment>
<protein>
    <recommendedName>
        <fullName evidence="4">Structural maintenance of chromosomes protein 5</fullName>
    </recommendedName>
</protein>
<evidence type="ECO:0000256" key="8">
    <source>
        <dbReference type="ARBA" id="ARBA00023054"/>
    </source>
</evidence>
<evidence type="ECO:0000313" key="12">
    <source>
        <dbReference type="Proteomes" id="UP001159641"/>
    </source>
</evidence>
<dbReference type="SUPFAM" id="SSF52540">
    <property type="entry name" value="P-loop containing nucleoside triphosphate hydrolases"/>
    <property type="match status" value="1"/>
</dbReference>
<dbReference type="PANTHER" id="PTHR45916">
    <property type="entry name" value="STRUCTURAL MAINTENANCE OF CHROMOSOMES PROTEIN 5"/>
    <property type="match status" value="1"/>
</dbReference>
<comment type="subcellular location">
    <subcellularLocation>
        <location evidence="2">Chromosome</location>
    </subcellularLocation>
    <subcellularLocation>
        <location evidence="1">Nucleus</location>
    </subcellularLocation>
</comment>
<dbReference type="GO" id="GO:0003697">
    <property type="term" value="F:single-stranded DNA binding"/>
    <property type="evidence" value="ECO:0007669"/>
    <property type="project" value="TreeGrafter"/>
</dbReference>
<keyword evidence="9" id="KW-0539">Nucleus</keyword>
<dbReference type="EMBL" id="JAIQCJ010002113">
    <property type="protein sequence ID" value="KAJ8782327.1"/>
    <property type="molecule type" value="Genomic_DNA"/>
</dbReference>
<evidence type="ECO:0000256" key="10">
    <source>
        <dbReference type="SAM" id="Coils"/>
    </source>
</evidence>
<dbReference type="Gene3D" id="3.40.50.300">
    <property type="entry name" value="P-loop containing nucleotide triphosphate hydrolases"/>
    <property type="match status" value="1"/>
</dbReference>
<dbReference type="FunFam" id="3.40.50.300:FF:001301">
    <property type="entry name" value="Structural maintenance of chromosomes 5"/>
    <property type="match status" value="1"/>
</dbReference>
<evidence type="ECO:0000256" key="7">
    <source>
        <dbReference type="ARBA" id="ARBA00022840"/>
    </source>
</evidence>
<evidence type="ECO:0000256" key="5">
    <source>
        <dbReference type="ARBA" id="ARBA00022454"/>
    </source>
</evidence>
<keyword evidence="12" id="KW-1185">Reference proteome</keyword>
<keyword evidence="5" id="KW-0158">Chromosome</keyword>
<gene>
    <name evidence="11" type="ORF">J1605_010306</name>
</gene>
<proteinExistence type="inferred from homology"/>
<dbReference type="GO" id="GO:0030915">
    <property type="term" value="C:Smc5-Smc6 complex"/>
    <property type="evidence" value="ECO:0007669"/>
    <property type="project" value="TreeGrafter"/>
</dbReference>
<evidence type="ECO:0000256" key="4">
    <source>
        <dbReference type="ARBA" id="ARBA00018687"/>
    </source>
</evidence>
<dbReference type="AlphaFoldDB" id="A0AB34GP53"/>
<dbReference type="PANTHER" id="PTHR45916:SF1">
    <property type="entry name" value="STRUCTURAL MAINTENANCE OF CHROMOSOMES PROTEIN 5"/>
    <property type="match status" value="1"/>
</dbReference>
<keyword evidence="7" id="KW-0067">ATP-binding</keyword>
<keyword evidence="6" id="KW-0547">Nucleotide-binding</keyword>
<evidence type="ECO:0000256" key="2">
    <source>
        <dbReference type="ARBA" id="ARBA00004286"/>
    </source>
</evidence>
<evidence type="ECO:0000256" key="9">
    <source>
        <dbReference type="ARBA" id="ARBA00023242"/>
    </source>
</evidence>
<evidence type="ECO:0000256" key="1">
    <source>
        <dbReference type="ARBA" id="ARBA00004123"/>
    </source>
</evidence>
<dbReference type="GO" id="GO:0005634">
    <property type="term" value="C:nucleus"/>
    <property type="evidence" value="ECO:0007669"/>
    <property type="project" value="UniProtKB-SubCell"/>
</dbReference>
<dbReference type="InterPro" id="IPR027417">
    <property type="entry name" value="P-loop_NTPase"/>
</dbReference>
<organism evidence="11 12">
    <name type="scientific">Eschrichtius robustus</name>
    <name type="common">California gray whale</name>
    <name type="synonym">Eschrichtius gibbosus</name>
    <dbReference type="NCBI Taxonomy" id="9764"/>
    <lineage>
        <taxon>Eukaryota</taxon>
        <taxon>Metazoa</taxon>
        <taxon>Chordata</taxon>
        <taxon>Craniata</taxon>
        <taxon>Vertebrata</taxon>
        <taxon>Euteleostomi</taxon>
        <taxon>Mammalia</taxon>
        <taxon>Eutheria</taxon>
        <taxon>Laurasiatheria</taxon>
        <taxon>Artiodactyla</taxon>
        <taxon>Whippomorpha</taxon>
        <taxon>Cetacea</taxon>
        <taxon>Mysticeti</taxon>
        <taxon>Eschrichtiidae</taxon>
        <taxon>Eschrichtius</taxon>
    </lineage>
</organism>